<dbReference type="InterPro" id="IPR040291">
    <property type="entry name" value="DDB_G0287341-like"/>
</dbReference>
<reference evidence="3 4" key="1">
    <citation type="submission" date="2010-05" db="EMBL/GenBank/DDBJ databases">
        <title>The Genome Sequence of Thecamonas trahens ATCC 50062.</title>
        <authorList>
            <consortium name="The Broad Institute Genome Sequencing Platform"/>
            <person name="Russ C."/>
            <person name="Cuomo C."/>
            <person name="Shea T."/>
            <person name="Young S.K."/>
            <person name="Zeng Q."/>
            <person name="Koehrsen M."/>
            <person name="Haas B."/>
            <person name="Borodovsky M."/>
            <person name="Guigo R."/>
            <person name="Alvarado L."/>
            <person name="Berlin A."/>
            <person name="Bochicchio J."/>
            <person name="Borenstein D."/>
            <person name="Chapman S."/>
            <person name="Chen Z."/>
            <person name="Freedman E."/>
            <person name="Gellesch M."/>
            <person name="Goldberg J."/>
            <person name="Griggs A."/>
            <person name="Gujja S."/>
            <person name="Heilman E."/>
            <person name="Heiman D."/>
            <person name="Hepburn T."/>
            <person name="Howarth C."/>
            <person name="Jen D."/>
            <person name="Larson L."/>
            <person name="Mehta T."/>
            <person name="Park D."/>
            <person name="Pearson M."/>
            <person name="Roberts A."/>
            <person name="Saif S."/>
            <person name="Shenoy N."/>
            <person name="Sisk P."/>
            <person name="Stolte C."/>
            <person name="Sykes S."/>
            <person name="Thomson T."/>
            <person name="Walk T."/>
            <person name="White J."/>
            <person name="Yandava C."/>
            <person name="Burger G."/>
            <person name="Gray M.W."/>
            <person name="Holland P.W.H."/>
            <person name="King N."/>
            <person name="Lang F.B.F."/>
            <person name="Roger A.J."/>
            <person name="Ruiz-Trillo I."/>
            <person name="Lander E."/>
            <person name="Nusbaum C."/>
        </authorList>
    </citation>
    <scope>NUCLEOTIDE SEQUENCE [LARGE SCALE GENOMIC DNA]</scope>
    <source>
        <strain evidence="3 4">ATCC 50062</strain>
    </source>
</reference>
<feature type="signal peptide" evidence="2">
    <location>
        <begin position="1"/>
        <end position="25"/>
    </location>
</feature>
<proteinExistence type="predicted"/>
<dbReference type="EMBL" id="GL349489">
    <property type="protein sequence ID" value="KNC54378.1"/>
    <property type="molecule type" value="Genomic_DNA"/>
</dbReference>
<accession>A0A0L0DSE3</accession>
<keyword evidence="1" id="KW-0472">Membrane</keyword>
<feature type="transmembrane region" description="Helical" evidence="1">
    <location>
        <begin position="79"/>
        <end position="99"/>
    </location>
</feature>
<feature type="chain" id="PRO_5005537414" evidence="2">
    <location>
        <begin position="26"/>
        <end position="200"/>
    </location>
</feature>
<dbReference type="AlphaFoldDB" id="A0A0L0DSE3"/>
<dbReference type="PANTHER" id="PTHR35202">
    <property type="entry name" value="TRANSMEMBRANE PROTEIN-RELATED"/>
    <property type="match status" value="1"/>
</dbReference>
<evidence type="ECO:0000256" key="2">
    <source>
        <dbReference type="SAM" id="SignalP"/>
    </source>
</evidence>
<dbReference type="Proteomes" id="UP000054408">
    <property type="component" value="Unassembled WGS sequence"/>
</dbReference>
<evidence type="ECO:0000313" key="4">
    <source>
        <dbReference type="Proteomes" id="UP000054408"/>
    </source>
</evidence>
<dbReference type="RefSeq" id="XP_013753678.1">
    <property type="nucleotide sequence ID" value="XM_013898224.1"/>
</dbReference>
<evidence type="ECO:0000313" key="3">
    <source>
        <dbReference type="EMBL" id="KNC54378.1"/>
    </source>
</evidence>
<feature type="transmembrane region" description="Helical" evidence="1">
    <location>
        <begin position="178"/>
        <end position="198"/>
    </location>
</feature>
<sequence length="200" mass="21041">MSAAAALMGVLASLVAAAFLAGCLAAPVQHVVTKNSSGGETITNYRWEKVVTKGSSSSVTRKYNKDADKAVIKVMSAGLSFAVFSFVGAVVSIVATLIYGVGMAKVPVGGALMKIIIVIAGLATVICGLVSVMTIGFSLPDAHKEDCERRLLSSCDSEFYKKFHGEENNSKWRGGDGYILGCVAMPFALLIVAFPFMYDP</sequence>
<keyword evidence="4" id="KW-1185">Reference proteome</keyword>
<gene>
    <name evidence="3" type="ORF">AMSG_10097</name>
</gene>
<keyword evidence="2" id="KW-0732">Signal</keyword>
<dbReference type="PANTHER" id="PTHR35202:SF2">
    <property type="entry name" value="TRANSMEMBRANE PROTEIN"/>
    <property type="match status" value="1"/>
</dbReference>
<evidence type="ECO:0000256" key="1">
    <source>
        <dbReference type="SAM" id="Phobius"/>
    </source>
</evidence>
<keyword evidence="1" id="KW-1133">Transmembrane helix</keyword>
<dbReference type="GeneID" id="25568405"/>
<feature type="transmembrane region" description="Helical" evidence="1">
    <location>
        <begin position="111"/>
        <end position="135"/>
    </location>
</feature>
<protein>
    <submittedName>
        <fullName evidence="3">Uncharacterized protein</fullName>
    </submittedName>
</protein>
<name>A0A0L0DSE3_THETB</name>
<keyword evidence="1" id="KW-0812">Transmembrane</keyword>
<organism evidence="3 4">
    <name type="scientific">Thecamonas trahens ATCC 50062</name>
    <dbReference type="NCBI Taxonomy" id="461836"/>
    <lineage>
        <taxon>Eukaryota</taxon>
        <taxon>Apusozoa</taxon>
        <taxon>Apusomonadida</taxon>
        <taxon>Apusomonadidae</taxon>
        <taxon>Thecamonas</taxon>
    </lineage>
</organism>